<dbReference type="EMBL" id="CP001736">
    <property type="protein sequence ID" value="ADB33501.1"/>
    <property type="molecule type" value="Genomic_DNA"/>
</dbReference>
<dbReference type="STRING" id="479435.Kfla_4471"/>
<keyword evidence="2" id="KW-0812">Transmembrane</keyword>
<sequence length="276" mass="28538">MYDDTNTPEDDRVSALFHRSAAELDPDVAGLVQGGVHRGRTKRRRRAVGATVAAVTAVGAVAMATSFAAGLGPAVTGSGTGVAGAPTATAATPSSPAGAPPTVTRPATKPDRLPPIPKAAIPVKAADLPRKFTRLHPGKVTPAEASSGRITDDGAAGQYAHFRWNGFATTIAFVAYAGTPEQRCRVVQQQARQAGGLPVSCQKRPDGTIVITFRGQGPAADGGVTSQGATLFTKNGYEIFIQSYNSGVMKEGRTLAAEPPFSLAQLTRAVTSDVWF</sequence>
<feature type="compositionally biased region" description="Low complexity" evidence="1">
    <location>
        <begin position="81"/>
        <end position="104"/>
    </location>
</feature>
<feature type="transmembrane region" description="Helical" evidence="2">
    <location>
        <begin position="47"/>
        <end position="71"/>
    </location>
</feature>
<dbReference type="RefSeq" id="WP_012922055.1">
    <property type="nucleotide sequence ID" value="NC_013729.1"/>
</dbReference>
<accession>D2PWN2</accession>
<evidence type="ECO:0000313" key="4">
    <source>
        <dbReference type="Proteomes" id="UP000007967"/>
    </source>
</evidence>
<keyword evidence="2" id="KW-1133">Transmembrane helix</keyword>
<organism evidence="3 4">
    <name type="scientific">Kribbella flavida (strain DSM 17836 / JCM 10339 / NBRC 14399)</name>
    <dbReference type="NCBI Taxonomy" id="479435"/>
    <lineage>
        <taxon>Bacteria</taxon>
        <taxon>Bacillati</taxon>
        <taxon>Actinomycetota</taxon>
        <taxon>Actinomycetes</taxon>
        <taxon>Propionibacteriales</taxon>
        <taxon>Kribbellaceae</taxon>
        <taxon>Kribbella</taxon>
    </lineage>
</organism>
<dbReference type="KEGG" id="kfl:Kfla_4471"/>
<evidence type="ECO:0000313" key="3">
    <source>
        <dbReference type="EMBL" id="ADB33501.1"/>
    </source>
</evidence>
<gene>
    <name evidence="3" type="ordered locus">Kfla_4471</name>
</gene>
<dbReference type="OrthoDB" id="3686068at2"/>
<dbReference type="Proteomes" id="UP000007967">
    <property type="component" value="Chromosome"/>
</dbReference>
<evidence type="ECO:0000256" key="1">
    <source>
        <dbReference type="SAM" id="MobiDB-lite"/>
    </source>
</evidence>
<dbReference type="AlphaFoldDB" id="D2PWN2"/>
<dbReference type="HOGENOM" id="CLU_1007551_0_0_11"/>
<name>D2PWN2_KRIFD</name>
<reference evidence="3 4" key="2">
    <citation type="journal article" date="2010" name="Stand. Genomic Sci.">
        <title>Complete genome sequence of Kribbella flavida type strain (IFO 14399).</title>
        <authorList>
            <person name="Pukall R."/>
            <person name="Lapidus A."/>
            <person name="Glavina Del Rio T."/>
            <person name="Copeland A."/>
            <person name="Tice H."/>
            <person name="Cheng J.-F."/>
            <person name="Lucas S."/>
            <person name="Chen F."/>
            <person name="Nolan M."/>
            <person name="LaButti K."/>
            <person name="Pati A."/>
            <person name="Ivanova N."/>
            <person name="Mavrommatis K."/>
            <person name="Mikhailova N."/>
            <person name="Pitluck S."/>
            <person name="Bruce D."/>
            <person name="Goodwin L."/>
            <person name="Land M."/>
            <person name="Hauser L."/>
            <person name="Chang Y.-J."/>
            <person name="Jeffries C.D."/>
            <person name="Chen A."/>
            <person name="Palaniappan K."/>
            <person name="Chain P."/>
            <person name="Rohde M."/>
            <person name="Goeker M."/>
            <person name="Bristow J."/>
            <person name="Eisen J.A."/>
            <person name="Markowitz V."/>
            <person name="Hugenholtz P."/>
            <person name="Kyrpides N.C."/>
            <person name="Klenk H.-P."/>
            <person name="Brettin T."/>
        </authorList>
    </citation>
    <scope>NUCLEOTIDE SEQUENCE [LARGE SCALE GENOMIC DNA]</scope>
    <source>
        <strain evidence="4">DSM 17836 / JCM 10339 / NBRC 14399</strain>
    </source>
</reference>
<feature type="region of interest" description="Disordered" evidence="1">
    <location>
        <begin position="81"/>
        <end position="116"/>
    </location>
</feature>
<evidence type="ECO:0000256" key="2">
    <source>
        <dbReference type="SAM" id="Phobius"/>
    </source>
</evidence>
<keyword evidence="4" id="KW-1185">Reference proteome</keyword>
<protein>
    <submittedName>
        <fullName evidence="3">Uncharacterized protein</fullName>
    </submittedName>
</protein>
<proteinExistence type="predicted"/>
<keyword evidence="2" id="KW-0472">Membrane</keyword>
<dbReference type="eggNOG" id="ENOG5030XJP">
    <property type="taxonomic scope" value="Bacteria"/>
</dbReference>
<reference evidence="4" key="1">
    <citation type="submission" date="2009-09" db="EMBL/GenBank/DDBJ databases">
        <title>The complete genome of Kribbella flavida DSM 17836.</title>
        <authorList>
            <consortium name="US DOE Joint Genome Institute (JGI-PGF)"/>
            <person name="Lucas S."/>
            <person name="Copeland A."/>
            <person name="Lapidus A."/>
            <person name="Glavina del Rio T."/>
            <person name="Dalin E."/>
            <person name="Tice H."/>
            <person name="Bruce D."/>
            <person name="Goodwin L."/>
            <person name="Pitluck S."/>
            <person name="Kyrpides N."/>
            <person name="Mavromatis K."/>
            <person name="Ivanova N."/>
            <person name="Saunders E."/>
            <person name="Brettin T."/>
            <person name="Detter J.C."/>
            <person name="Han C."/>
            <person name="Larimer F."/>
            <person name="Land M."/>
            <person name="Hauser L."/>
            <person name="Markowitz V."/>
            <person name="Cheng J.-F."/>
            <person name="Hugenholtz P."/>
            <person name="Woyke T."/>
            <person name="Wu D."/>
            <person name="Pukall R."/>
            <person name="Klenk H.-P."/>
            <person name="Eisen J.A."/>
        </authorList>
    </citation>
    <scope>NUCLEOTIDE SEQUENCE [LARGE SCALE GENOMIC DNA]</scope>
    <source>
        <strain evidence="4">DSM 17836 / JCM 10339 / NBRC 14399</strain>
    </source>
</reference>